<name>A0ABD3PCF2_9STRA</name>
<protein>
    <recommendedName>
        <fullName evidence="4">SWIRM domain-containing protein</fullName>
    </recommendedName>
</protein>
<accession>A0ABD3PCF2</accession>
<reference evidence="2 3" key="1">
    <citation type="journal article" date="2020" name="G3 (Bethesda)">
        <title>Improved Reference Genome for Cyclotella cryptica CCMP332, a Model for Cell Wall Morphogenesis, Salinity Adaptation, and Lipid Production in Diatoms (Bacillariophyta).</title>
        <authorList>
            <person name="Roberts W.R."/>
            <person name="Downey K.M."/>
            <person name="Ruck E.C."/>
            <person name="Traller J.C."/>
            <person name="Alverson A.J."/>
        </authorList>
    </citation>
    <scope>NUCLEOTIDE SEQUENCE [LARGE SCALE GENOMIC DNA]</scope>
    <source>
        <strain evidence="2 3">CCMP332</strain>
    </source>
</reference>
<evidence type="ECO:0000313" key="2">
    <source>
        <dbReference type="EMBL" id="KAL3785830.1"/>
    </source>
</evidence>
<sequence>MMSNFDYRATTEQNEAYAASYATTSPTAMSCDDSPRCIGAAFNASYSKSRLGSVQEAFIPNDGDCSVHTSSNENDDDEETPAEVAAILTSISTIASREIKDDSTMMKELAELAFPDLSRTASADEERVVPGGMYNGQEEPMQWQYSHQPVVIPFQHHHRHYQGEDKKTRAVSMDSPDLRVMEGPNSFEEGAVPTLLQWRSIKSESFDYQHDNDEVGGGIFSTPPPSPASKHHGMMFGTAGPVPNSEYRRSNQQDHTNKGAFKKNSIAENVKTKYNRPRAVSLAEYKGHAHERQRVEEHRRHASVGNSMDLHLLQNTNFGGDDKPKKLILRKKFSWKNYPELEEFLIANREEYLRHSTLNYTMQQKKYNNILTQRLIELASTHGYQFDPRDFSFVTVRDRIRCYFKSYVQSMKKRGVVIGYAARKAGLVTEEELEASAMTSGRIYVPTHEMSWENGM</sequence>
<evidence type="ECO:0008006" key="4">
    <source>
        <dbReference type="Google" id="ProtNLM"/>
    </source>
</evidence>
<gene>
    <name evidence="2" type="ORF">HJC23_012385</name>
</gene>
<dbReference type="EMBL" id="JABMIG020000208">
    <property type="protein sequence ID" value="KAL3785830.1"/>
    <property type="molecule type" value="Genomic_DNA"/>
</dbReference>
<comment type="caution">
    <text evidence="2">The sequence shown here is derived from an EMBL/GenBank/DDBJ whole genome shotgun (WGS) entry which is preliminary data.</text>
</comment>
<dbReference type="AlphaFoldDB" id="A0ABD3PCF2"/>
<feature type="region of interest" description="Disordered" evidence="1">
    <location>
        <begin position="61"/>
        <end position="80"/>
    </location>
</feature>
<keyword evidence="3" id="KW-1185">Reference proteome</keyword>
<proteinExistence type="predicted"/>
<dbReference type="Proteomes" id="UP001516023">
    <property type="component" value="Unassembled WGS sequence"/>
</dbReference>
<evidence type="ECO:0000313" key="3">
    <source>
        <dbReference type="Proteomes" id="UP001516023"/>
    </source>
</evidence>
<organism evidence="2 3">
    <name type="scientific">Cyclotella cryptica</name>
    <dbReference type="NCBI Taxonomy" id="29204"/>
    <lineage>
        <taxon>Eukaryota</taxon>
        <taxon>Sar</taxon>
        <taxon>Stramenopiles</taxon>
        <taxon>Ochrophyta</taxon>
        <taxon>Bacillariophyta</taxon>
        <taxon>Coscinodiscophyceae</taxon>
        <taxon>Thalassiosirophycidae</taxon>
        <taxon>Stephanodiscales</taxon>
        <taxon>Stephanodiscaceae</taxon>
        <taxon>Cyclotella</taxon>
    </lineage>
</organism>
<evidence type="ECO:0000256" key="1">
    <source>
        <dbReference type="SAM" id="MobiDB-lite"/>
    </source>
</evidence>